<keyword evidence="12" id="KW-0732">Signal</keyword>
<dbReference type="InParanoid" id="A0A1Y1N340"/>
<keyword evidence="5" id="KW-0677">Repeat</keyword>
<feature type="signal peptide" evidence="12">
    <location>
        <begin position="1"/>
        <end position="23"/>
    </location>
</feature>
<accession>A0A1Y1N340</accession>
<gene>
    <name evidence="14" type="ORF">PPYR_07725</name>
</gene>
<feature type="chain" id="PRO_5036029926" description="Cystinosin" evidence="12">
    <location>
        <begin position="24"/>
        <end position="368"/>
    </location>
</feature>
<dbReference type="EMBL" id="VVIM01000005">
    <property type="protein sequence ID" value="KAB0799845.1"/>
    <property type="molecule type" value="Genomic_DNA"/>
</dbReference>
<evidence type="ECO:0000256" key="1">
    <source>
        <dbReference type="ARBA" id="ARBA00004155"/>
    </source>
</evidence>
<reference evidence="14 15" key="2">
    <citation type="journal article" date="2018" name="Elife">
        <title>Firefly genomes illuminate parallel origins of bioluminescence in beetles.</title>
        <authorList>
            <person name="Fallon T.R."/>
            <person name="Lower S.E."/>
            <person name="Chang C.H."/>
            <person name="Bessho-Uehara M."/>
            <person name="Martin G.J."/>
            <person name="Bewick A.J."/>
            <person name="Behringer M."/>
            <person name="Debat H.J."/>
            <person name="Wong I."/>
            <person name="Day J.C."/>
            <person name="Suvorov A."/>
            <person name="Silva C.J."/>
            <person name="Stanger-Hall K.F."/>
            <person name="Hall D.W."/>
            <person name="Schmitz R.J."/>
            <person name="Nelson D.R."/>
            <person name="Lewis S.M."/>
            <person name="Shigenobu S."/>
            <person name="Bybee S.M."/>
            <person name="Larracuente A.M."/>
            <person name="Oba Y."/>
            <person name="Weng J.K."/>
        </authorList>
    </citation>
    <scope>NUCLEOTIDE SEQUENCE [LARGE SCALE GENOMIC DNA]</scope>
    <source>
        <strain evidence="14">1611_PpyrPB1</strain>
        <tissue evidence="14">Whole body</tissue>
    </source>
</reference>
<dbReference type="InterPro" id="IPR005282">
    <property type="entry name" value="LC_transporter"/>
</dbReference>
<keyword evidence="9" id="KW-0458">Lysosome</keyword>
<dbReference type="NCBIfam" id="TIGR00951">
    <property type="entry name" value="2A43"/>
    <property type="match status" value="1"/>
</dbReference>
<dbReference type="EMBL" id="GEZM01016365">
    <property type="protein sequence ID" value="JAV91300.1"/>
    <property type="molecule type" value="Transcribed_RNA"/>
</dbReference>
<evidence type="ECO:0000256" key="11">
    <source>
        <dbReference type="SAM" id="Phobius"/>
    </source>
</evidence>
<protein>
    <recommendedName>
        <fullName evidence="16">Cystinosin</fullName>
    </recommendedName>
</protein>
<comment type="similarity">
    <text evidence="2">Belongs to the cystinosin family.</text>
</comment>
<dbReference type="PANTHER" id="PTHR13131:SF5">
    <property type="entry name" value="CYSTINOSIN"/>
    <property type="match status" value="1"/>
</dbReference>
<reference evidence="14" key="3">
    <citation type="submission" date="2019-08" db="EMBL/GenBank/DDBJ databases">
        <authorList>
            <consortium name="Photinus pyralis genome working group"/>
            <person name="Fallon T.R."/>
            <person name="Sander Lower S.E."/>
            <person name="Weng J.-K."/>
        </authorList>
    </citation>
    <scope>NUCLEOTIDE SEQUENCE</scope>
    <source>
        <strain evidence="14">1611_PpyrPB1</strain>
        <tissue evidence="14">Whole body</tissue>
    </source>
</reference>
<dbReference type="SMART" id="SM00679">
    <property type="entry name" value="CTNS"/>
    <property type="match status" value="2"/>
</dbReference>
<dbReference type="GO" id="GO:0015184">
    <property type="term" value="F:L-cystine transmembrane transporter activity"/>
    <property type="evidence" value="ECO:0007669"/>
    <property type="project" value="TreeGrafter"/>
</dbReference>
<dbReference type="Proteomes" id="UP000327044">
    <property type="component" value="Unassembled WGS sequence"/>
</dbReference>
<sequence>MYHIFAYIYLLATLSEVPPRVYCDIEISTKELIFPLGTQETVNIKVSNVNKSGVILYFTVHNEEVVQVLPSVIPLHGYDDDYNFTVYASRAGHSEISANSSDPDVSVKHLYLVANVHKEKYIDIASQISGWIYFVTWALSYYPQIYTNFKRKSVIGFSFDYLALNVVGYLSFGVFIQSVFFAPAIQEEYFEQHSHGLLPVKVNDVFYNLHGILALLVTGLQCLIYERGSQTISLITRLMLGGFGIFYVVLFILRAVCVIQWLDFLYFSSYVKLVITVLKYIPQAYLNWKRKSTSGWSIGVVNLNLAGGVCSIGQMALDAYNYDDWKSIFGNPTKFGLGAFTVLFQVLFMVQHYILYRNSPSTDGKDLM</sequence>
<keyword evidence="4 11" id="KW-0812">Transmembrane</keyword>
<dbReference type="Pfam" id="PF04193">
    <property type="entry name" value="PQ-loop"/>
    <property type="match status" value="2"/>
</dbReference>
<evidence type="ECO:0000256" key="9">
    <source>
        <dbReference type="ARBA" id="ARBA00023228"/>
    </source>
</evidence>
<evidence type="ECO:0000256" key="8">
    <source>
        <dbReference type="ARBA" id="ARBA00023136"/>
    </source>
</evidence>
<dbReference type="Gene3D" id="1.20.1280.290">
    <property type="match status" value="2"/>
</dbReference>
<dbReference type="PANTHER" id="PTHR13131">
    <property type="entry name" value="CYSTINOSIN"/>
    <property type="match status" value="1"/>
</dbReference>
<dbReference type="GO" id="GO:0015293">
    <property type="term" value="F:symporter activity"/>
    <property type="evidence" value="ECO:0007669"/>
    <property type="project" value="UniProtKB-KW"/>
</dbReference>
<evidence type="ECO:0000256" key="12">
    <source>
        <dbReference type="SAM" id="SignalP"/>
    </source>
</evidence>
<feature type="transmembrane region" description="Helical" evidence="11">
    <location>
        <begin position="267"/>
        <end position="286"/>
    </location>
</feature>
<evidence type="ECO:0000256" key="7">
    <source>
        <dbReference type="ARBA" id="ARBA00022989"/>
    </source>
</evidence>
<keyword evidence="8 11" id="KW-0472">Membrane</keyword>
<dbReference type="FunFam" id="1.20.1280.290:FF:000016">
    <property type="entry name" value="Cystinosin homolog"/>
    <property type="match status" value="1"/>
</dbReference>
<keyword evidence="3" id="KW-0813">Transport</keyword>
<evidence type="ECO:0000256" key="6">
    <source>
        <dbReference type="ARBA" id="ARBA00022847"/>
    </source>
</evidence>
<evidence type="ECO:0008006" key="16">
    <source>
        <dbReference type="Google" id="ProtNLM"/>
    </source>
</evidence>
<dbReference type="GO" id="GO:0005765">
    <property type="term" value="C:lysosomal membrane"/>
    <property type="evidence" value="ECO:0007669"/>
    <property type="project" value="UniProtKB-SubCell"/>
</dbReference>
<dbReference type="AlphaFoldDB" id="A0A1Y1N340"/>
<name>A0A1Y1N340_PHOPY</name>
<evidence type="ECO:0000256" key="4">
    <source>
        <dbReference type="ARBA" id="ARBA00022692"/>
    </source>
</evidence>
<feature type="transmembrane region" description="Helical" evidence="11">
    <location>
        <begin position="238"/>
        <end position="261"/>
    </location>
</feature>
<evidence type="ECO:0000256" key="2">
    <source>
        <dbReference type="ARBA" id="ARBA00006855"/>
    </source>
</evidence>
<feature type="transmembrane region" description="Helical" evidence="11">
    <location>
        <begin position="337"/>
        <end position="356"/>
    </location>
</feature>
<proteinExistence type="inferred from homology"/>
<evidence type="ECO:0000256" key="5">
    <source>
        <dbReference type="ARBA" id="ARBA00022737"/>
    </source>
</evidence>
<keyword evidence="15" id="KW-1185">Reference proteome</keyword>
<feature type="transmembrane region" description="Helical" evidence="11">
    <location>
        <begin position="161"/>
        <end position="185"/>
    </location>
</feature>
<keyword evidence="6" id="KW-0769">Symport</keyword>
<evidence type="ECO:0000256" key="10">
    <source>
        <dbReference type="ARBA" id="ARBA00048473"/>
    </source>
</evidence>
<comment type="catalytic activity">
    <reaction evidence="10">
        <text>L-cystine(out) + H(+)(out) = L-cystine(in) + H(+)(in)</text>
        <dbReference type="Rhea" id="RHEA:66172"/>
        <dbReference type="ChEBI" id="CHEBI:15378"/>
        <dbReference type="ChEBI" id="CHEBI:35491"/>
    </reaction>
    <physiologicalReaction direction="left-to-right" evidence="10">
        <dbReference type="Rhea" id="RHEA:66173"/>
    </physiologicalReaction>
</comment>
<organism evidence="13">
    <name type="scientific">Photinus pyralis</name>
    <name type="common">Common eastern firefly</name>
    <name type="synonym">Lampyris pyralis</name>
    <dbReference type="NCBI Taxonomy" id="7054"/>
    <lineage>
        <taxon>Eukaryota</taxon>
        <taxon>Metazoa</taxon>
        <taxon>Ecdysozoa</taxon>
        <taxon>Arthropoda</taxon>
        <taxon>Hexapoda</taxon>
        <taxon>Insecta</taxon>
        <taxon>Pterygota</taxon>
        <taxon>Neoptera</taxon>
        <taxon>Endopterygota</taxon>
        <taxon>Coleoptera</taxon>
        <taxon>Polyphaga</taxon>
        <taxon>Elateriformia</taxon>
        <taxon>Elateroidea</taxon>
        <taxon>Lampyridae</taxon>
        <taxon>Lampyrinae</taxon>
        <taxon>Photinus</taxon>
    </lineage>
</organism>
<comment type="subcellular location">
    <subcellularLocation>
        <location evidence="1">Lysosome membrane</location>
        <topology evidence="1">Multi-pass membrane protein</topology>
    </subcellularLocation>
</comment>
<evidence type="ECO:0000313" key="13">
    <source>
        <dbReference type="EMBL" id="JAV91300.1"/>
    </source>
</evidence>
<feature type="transmembrane region" description="Helical" evidence="11">
    <location>
        <begin position="298"/>
        <end position="317"/>
    </location>
</feature>
<keyword evidence="7 11" id="KW-1133">Transmembrane helix</keyword>
<reference evidence="13" key="1">
    <citation type="journal article" date="2016" name="Sci. Rep.">
        <title>Molecular characterization of firefly nuptial gifts: a multi-omics approach sheds light on postcopulatory sexual selection.</title>
        <authorList>
            <person name="Al-Wathiqui N."/>
            <person name="Fallon T.R."/>
            <person name="South A."/>
            <person name="Weng J.K."/>
            <person name="Lewis S.M."/>
        </authorList>
    </citation>
    <scope>NUCLEOTIDE SEQUENCE</scope>
</reference>
<dbReference type="InterPro" id="IPR006603">
    <property type="entry name" value="PQ-loop_rpt"/>
</dbReference>
<feature type="transmembrane region" description="Helical" evidence="11">
    <location>
        <begin position="205"/>
        <end position="226"/>
    </location>
</feature>
<evidence type="ECO:0000313" key="14">
    <source>
        <dbReference type="EMBL" id="KAB0799845.1"/>
    </source>
</evidence>
<evidence type="ECO:0000313" key="15">
    <source>
        <dbReference type="Proteomes" id="UP000327044"/>
    </source>
</evidence>
<evidence type="ECO:0000256" key="3">
    <source>
        <dbReference type="ARBA" id="ARBA00022448"/>
    </source>
</evidence>